<feature type="compositionally biased region" description="Polar residues" evidence="1">
    <location>
        <begin position="465"/>
        <end position="477"/>
    </location>
</feature>
<feature type="compositionally biased region" description="Polar residues" evidence="1">
    <location>
        <begin position="40"/>
        <end position="83"/>
    </location>
</feature>
<gene>
    <name evidence="2" type="ORF">AWC38_SpisGene3452</name>
</gene>
<reference evidence="3" key="1">
    <citation type="journal article" date="2017" name="bioRxiv">
        <title>Comparative analysis of the genomes of Stylophora pistillata and Acropora digitifera provides evidence for extensive differences between species of corals.</title>
        <authorList>
            <person name="Voolstra C.R."/>
            <person name="Li Y."/>
            <person name="Liew Y.J."/>
            <person name="Baumgarten S."/>
            <person name="Zoccola D."/>
            <person name="Flot J.-F."/>
            <person name="Tambutte S."/>
            <person name="Allemand D."/>
            <person name="Aranda M."/>
        </authorList>
    </citation>
    <scope>NUCLEOTIDE SEQUENCE [LARGE SCALE GENOMIC DNA]</scope>
</reference>
<feature type="compositionally biased region" description="Basic and acidic residues" evidence="1">
    <location>
        <begin position="1"/>
        <end position="17"/>
    </location>
</feature>
<name>A0A2B4STH9_STYPI</name>
<dbReference type="EMBL" id="LSMT01000032">
    <property type="protein sequence ID" value="PFX31705.1"/>
    <property type="molecule type" value="Genomic_DNA"/>
</dbReference>
<comment type="caution">
    <text evidence="2">The sequence shown here is derived from an EMBL/GenBank/DDBJ whole genome shotgun (WGS) entry which is preliminary data.</text>
</comment>
<dbReference type="AlphaFoldDB" id="A0A2B4STH9"/>
<evidence type="ECO:0000313" key="3">
    <source>
        <dbReference type="Proteomes" id="UP000225706"/>
    </source>
</evidence>
<sequence length="570" mass="62995">MTESLDQMKDTIDHLAIEEGSLEENAETEEQPEIAAYMDQRSTQQSHKNQQSGSAVSNSGARKPTSSQTTEQSINTLINQSSESQRDVPDGEIDLLKQKIVLRALRSTGTGQDPLLKEIIINNTFYQTKRIKAAEISFPVIAPTGVQTMHVNVPKHITDLTTMARIPSRTSCQDRLDCLKLDQCNAISCSLGTFNRSSVNTLLKIHALRGITETVRKEKVWLKKAVKAPNEYCLPPNCLLEEYEKLIFQNSEDSVALNRTILSSDLATLSGCSWLSLPVIQGVLDKINSQSTDTRAFILNNLIGLKGSALLKLVETKNGKIKFILFIISVDDDIKTSVATPKPIAWILTPTVHADYLRHVFIHWLVAKEVDLKMLGRTSSHHHEDIKPLSSTTEDTPPQCQQPPNDEDPPENNQPPCEMAQNAAGDSEIPLHSQSPREEIATSEVDDTPHGAQPACGITHEDYENGQQSSTKVQSSVPEKMPQSKEPAKRSQRTALSAGENTADDCLLLKAQDNNSQEFPSNIEPAHLESDDYPLGQQPFTAAIKRSSDVNFEDSKKGKLDPLTEDSDDF</sequence>
<organism evidence="2 3">
    <name type="scientific">Stylophora pistillata</name>
    <name type="common">Smooth cauliflower coral</name>
    <dbReference type="NCBI Taxonomy" id="50429"/>
    <lineage>
        <taxon>Eukaryota</taxon>
        <taxon>Metazoa</taxon>
        <taxon>Cnidaria</taxon>
        <taxon>Anthozoa</taxon>
        <taxon>Hexacorallia</taxon>
        <taxon>Scleractinia</taxon>
        <taxon>Astrocoeniina</taxon>
        <taxon>Pocilloporidae</taxon>
        <taxon>Stylophora</taxon>
    </lineage>
</organism>
<accession>A0A2B4STH9</accession>
<feature type="compositionally biased region" description="Basic and acidic residues" evidence="1">
    <location>
        <begin position="553"/>
        <end position="562"/>
    </location>
</feature>
<feature type="region of interest" description="Disordered" evidence="1">
    <location>
        <begin position="1"/>
        <end position="89"/>
    </location>
</feature>
<dbReference type="Proteomes" id="UP000225706">
    <property type="component" value="Unassembled WGS sequence"/>
</dbReference>
<keyword evidence="3" id="KW-1185">Reference proteome</keyword>
<evidence type="ECO:0000313" key="2">
    <source>
        <dbReference type="EMBL" id="PFX31705.1"/>
    </source>
</evidence>
<evidence type="ECO:0000256" key="1">
    <source>
        <dbReference type="SAM" id="MobiDB-lite"/>
    </source>
</evidence>
<proteinExistence type="predicted"/>
<feature type="compositionally biased region" description="Acidic residues" evidence="1">
    <location>
        <begin position="20"/>
        <end position="32"/>
    </location>
</feature>
<protein>
    <submittedName>
        <fullName evidence="2">Uncharacterized protein</fullName>
    </submittedName>
</protein>
<feature type="region of interest" description="Disordered" evidence="1">
    <location>
        <begin position="382"/>
        <end position="570"/>
    </location>
</feature>